<evidence type="ECO:0000313" key="6">
    <source>
        <dbReference type="Proteomes" id="UP000386281"/>
    </source>
</evidence>
<dbReference type="EMBL" id="CAACXN010000015">
    <property type="protein sequence ID" value="VEW14092.1"/>
    <property type="molecule type" value="Genomic_DNA"/>
</dbReference>
<evidence type="ECO:0000313" key="3">
    <source>
        <dbReference type="EMBL" id="QPS33708.1"/>
    </source>
</evidence>
<dbReference type="GO" id="GO:0006950">
    <property type="term" value="P:response to stress"/>
    <property type="evidence" value="ECO:0007669"/>
    <property type="project" value="TreeGrafter"/>
</dbReference>
<dbReference type="SUPFAM" id="SSF46785">
    <property type="entry name" value="Winged helix' DNA-binding domain"/>
    <property type="match status" value="1"/>
</dbReference>
<organism evidence="2 5">
    <name type="scientific">Brevibacterium casei</name>
    <dbReference type="NCBI Taxonomy" id="33889"/>
    <lineage>
        <taxon>Bacteria</taxon>
        <taxon>Bacillati</taxon>
        <taxon>Actinomycetota</taxon>
        <taxon>Actinomycetes</taxon>
        <taxon>Micrococcales</taxon>
        <taxon>Brevibacteriaceae</taxon>
        <taxon>Brevibacterium</taxon>
    </lineage>
</organism>
<protein>
    <submittedName>
        <fullName evidence="2">MarR family transcriptional regulator</fullName>
    </submittedName>
    <submittedName>
        <fullName evidence="4">Transcriptional regulator SlyA</fullName>
    </submittedName>
</protein>
<dbReference type="SMART" id="SM00347">
    <property type="entry name" value="HTH_MARR"/>
    <property type="match status" value="1"/>
</dbReference>
<feature type="domain" description="HTH marR-type" evidence="1">
    <location>
        <begin position="14"/>
        <end position="156"/>
    </location>
</feature>
<dbReference type="Proteomes" id="UP000594979">
    <property type="component" value="Chromosome"/>
</dbReference>
<dbReference type="EMBL" id="NCWY01000010">
    <property type="protein sequence ID" value="PAK95008.1"/>
    <property type="molecule type" value="Genomic_DNA"/>
</dbReference>
<evidence type="ECO:0000259" key="1">
    <source>
        <dbReference type="PROSITE" id="PS50995"/>
    </source>
</evidence>
<dbReference type="InterPro" id="IPR000835">
    <property type="entry name" value="HTH_MarR-typ"/>
</dbReference>
<gene>
    <name evidence="2" type="ORF">B8X04_12240</name>
    <name evidence="3" type="ORF">I6G59_17645</name>
    <name evidence="4" type="ORF">NCTC12391_02250</name>
</gene>
<reference evidence="4 6" key="2">
    <citation type="submission" date="2019-02" db="EMBL/GenBank/DDBJ databases">
        <authorList>
            <consortium name="Pathogen Informatics"/>
        </authorList>
    </citation>
    <scope>NUCLEOTIDE SEQUENCE [LARGE SCALE GENOMIC DNA]</scope>
    <source>
        <strain evidence="4 6">3012STDY7078520</strain>
    </source>
</reference>
<dbReference type="Proteomes" id="UP000386281">
    <property type="component" value="Unassembled WGS sequence"/>
</dbReference>
<dbReference type="EMBL" id="CP065682">
    <property type="protein sequence ID" value="QPS33708.1"/>
    <property type="molecule type" value="Genomic_DNA"/>
</dbReference>
<dbReference type="InterPro" id="IPR039422">
    <property type="entry name" value="MarR/SlyA-like"/>
</dbReference>
<dbReference type="PANTHER" id="PTHR33164">
    <property type="entry name" value="TRANSCRIPTIONAL REGULATOR, MARR FAMILY"/>
    <property type="match status" value="1"/>
</dbReference>
<evidence type="ECO:0000313" key="7">
    <source>
        <dbReference type="Proteomes" id="UP000594979"/>
    </source>
</evidence>
<dbReference type="PANTHER" id="PTHR33164:SF99">
    <property type="entry name" value="MARR FAMILY REGULATORY PROTEIN"/>
    <property type="match status" value="1"/>
</dbReference>
<sequence>MYIDSSEAEVAPAAHDLSAAWAQIAAIVAAVDATLGKWLTDNYGIGLTEYRAALHLSRSSDHELRINDLAHSVGLNQSSATRLVGRMEDKGLAFRDTCPEDGRGVYAVITDKGLSSAEEIREPYEEKIRELLKGAAEQYPNLNLAGLDYSFKTISELTA</sequence>
<dbReference type="Proteomes" id="UP000216867">
    <property type="component" value="Unassembled WGS sequence"/>
</dbReference>
<dbReference type="PROSITE" id="PS50995">
    <property type="entry name" value="HTH_MARR_2"/>
    <property type="match status" value="1"/>
</dbReference>
<accession>A0A269ZB23</accession>
<dbReference type="KEGG" id="bcau:I6G59_17645"/>
<evidence type="ECO:0000313" key="4">
    <source>
        <dbReference type="EMBL" id="VEW14092.1"/>
    </source>
</evidence>
<evidence type="ECO:0000313" key="5">
    <source>
        <dbReference type="Proteomes" id="UP000216867"/>
    </source>
</evidence>
<dbReference type="InterPro" id="IPR036388">
    <property type="entry name" value="WH-like_DNA-bd_sf"/>
</dbReference>
<reference evidence="2 5" key="1">
    <citation type="submission" date="2017-04" db="EMBL/GenBank/DDBJ databases">
        <title>Kefir bacterial isolates.</title>
        <authorList>
            <person name="Kim Y."/>
            <person name="Blasche S."/>
            <person name="Patil K.R."/>
        </authorList>
    </citation>
    <scope>NUCLEOTIDE SEQUENCE [LARGE SCALE GENOMIC DNA]</scope>
    <source>
        <strain evidence="2 5">OG2</strain>
    </source>
</reference>
<dbReference type="Gene3D" id="1.10.10.10">
    <property type="entry name" value="Winged helix-like DNA-binding domain superfamily/Winged helix DNA-binding domain"/>
    <property type="match status" value="1"/>
</dbReference>
<reference evidence="3 7" key="3">
    <citation type="submission" date="2020-12" db="EMBL/GenBank/DDBJ databases">
        <title>FDA dAtabase for Regulatory Grade micrObial Sequences (FDA-ARGOS): Supporting development and validation of Infectious Disease Dx tests.</title>
        <authorList>
            <person name="Sproer C."/>
            <person name="Gronow S."/>
            <person name="Severitt S."/>
            <person name="Schroder I."/>
            <person name="Tallon L."/>
            <person name="Sadzewicz L."/>
            <person name="Zhao X."/>
            <person name="Boylan J."/>
            <person name="Ott S."/>
            <person name="Bowen H."/>
            <person name="Vavikolanu K."/>
            <person name="Mehta A."/>
            <person name="Aluvathingal J."/>
            <person name="Nadendla S."/>
            <person name="Lowell S."/>
            <person name="Myers T."/>
            <person name="Yan Y."/>
            <person name="Sichtig H."/>
        </authorList>
    </citation>
    <scope>NUCLEOTIDE SEQUENCE [LARGE SCALE GENOMIC DNA]</scope>
    <source>
        <strain evidence="3 7">FDAARGOS_902</strain>
    </source>
</reference>
<dbReference type="InterPro" id="IPR036390">
    <property type="entry name" value="WH_DNA-bd_sf"/>
</dbReference>
<dbReference type="GO" id="GO:0003700">
    <property type="term" value="F:DNA-binding transcription factor activity"/>
    <property type="evidence" value="ECO:0007669"/>
    <property type="project" value="InterPro"/>
</dbReference>
<name>A0A269ZB23_9MICO</name>
<dbReference type="Pfam" id="PF12802">
    <property type="entry name" value="MarR_2"/>
    <property type="match status" value="1"/>
</dbReference>
<proteinExistence type="predicted"/>
<dbReference type="RefSeq" id="WP_095376453.1">
    <property type="nucleotide sequence ID" value="NZ_CP065682.1"/>
</dbReference>
<dbReference type="AlphaFoldDB" id="A0A269ZB23"/>
<evidence type="ECO:0000313" key="2">
    <source>
        <dbReference type="EMBL" id="PAK95008.1"/>
    </source>
</evidence>